<evidence type="ECO:0000313" key="3">
    <source>
        <dbReference type="Proteomes" id="UP001314263"/>
    </source>
</evidence>
<dbReference type="Pfam" id="PF04969">
    <property type="entry name" value="CS"/>
    <property type="match status" value="1"/>
</dbReference>
<comment type="caution">
    <text evidence="2">The sequence shown here is derived from an EMBL/GenBank/DDBJ whole genome shotgun (WGS) entry which is preliminary data.</text>
</comment>
<dbReference type="InterPro" id="IPR008978">
    <property type="entry name" value="HSP20-like_chaperone"/>
</dbReference>
<accession>A0AAV1HT63</accession>
<protein>
    <recommendedName>
        <fullName evidence="1">CS domain-containing protein</fullName>
    </recommendedName>
</protein>
<reference evidence="2 3" key="1">
    <citation type="submission" date="2023-10" db="EMBL/GenBank/DDBJ databases">
        <authorList>
            <person name="Maclean D."/>
            <person name="Macfadyen A."/>
        </authorList>
    </citation>
    <scope>NUCLEOTIDE SEQUENCE [LARGE SCALE GENOMIC DNA]</scope>
</reference>
<name>A0AAV1HT63_9CHLO</name>
<dbReference type="PANTHER" id="PTHR47686:SF1">
    <property type="entry name" value="CALCYCLIN-BINDING PROTEIN"/>
    <property type="match status" value="1"/>
</dbReference>
<dbReference type="PROSITE" id="PS51203">
    <property type="entry name" value="CS"/>
    <property type="match status" value="1"/>
</dbReference>
<dbReference type="AlphaFoldDB" id="A0AAV1HT63"/>
<evidence type="ECO:0000313" key="2">
    <source>
        <dbReference type="EMBL" id="CAK0739100.1"/>
    </source>
</evidence>
<feature type="domain" description="CS" evidence="1">
    <location>
        <begin position="185"/>
        <end position="282"/>
    </location>
</feature>
<proteinExistence type="predicted"/>
<dbReference type="SUPFAM" id="SSF49764">
    <property type="entry name" value="HSP20-like chaperones"/>
    <property type="match status" value="1"/>
</dbReference>
<sequence>MEGLEEDIKEVDSLLSVAVRPLVRGRLALLLSDLQQEKRRREVALQNLQMAVTAGLPPLGVPQLGLPAPGPGTVRPQLQPNSNMLMEGFQQNLLNQGLVPGGQQMDAFGMTPVWGGAPGPGNQRQFSNRSDASDTAAWMPPPGVHPALAGRGFNPGWPMPGFAPGAPGPAAQGPPPGPMGPDSFRVLTTCSWEQSDTMVKVYVPLRGVQTDMLRATFTPNSVEVKVLDLHGKNYGFTLSPTYQPIAEDNCVAVASKTRKNILITMQKLHSFTPEERQWRDLYGDRSAFPGAAMSGAMSGGGLSGATLSGGGAI</sequence>
<dbReference type="Proteomes" id="UP001314263">
    <property type="component" value="Unassembled WGS sequence"/>
</dbReference>
<dbReference type="EMBL" id="CAUYUE010000002">
    <property type="protein sequence ID" value="CAK0739100.1"/>
    <property type="molecule type" value="Genomic_DNA"/>
</dbReference>
<dbReference type="InterPro" id="IPR007052">
    <property type="entry name" value="CS_dom"/>
</dbReference>
<dbReference type="PANTHER" id="PTHR47686">
    <property type="entry name" value="SGS DOMAIN-CONTAINING PROTEIN"/>
    <property type="match status" value="1"/>
</dbReference>
<evidence type="ECO:0000259" key="1">
    <source>
        <dbReference type="PROSITE" id="PS51203"/>
    </source>
</evidence>
<dbReference type="Gene3D" id="2.60.40.790">
    <property type="match status" value="1"/>
</dbReference>
<organism evidence="2 3">
    <name type="scientific">Coccomyxa viridis</name>
    <dbReference type="NCBI Taxonomy" id="1274662"/>
    <lineage>
        <taxon>Eukaryota</taxon>
        <taxon>Viridiplantae</taxon>
        <taxon>Chlorophyta</taxon>
        <taxon>core chlorophytes</taxon>
        <taxon>Trebouxiophyceae</taxon>
        <taxon>Trebouxiophyceae incertae sedis</taxon>
        <taxon>Coccomyxaceae</taxon>
        <taxon>Coccomyxa</taxon>
    </lineage>
</organism>
<gene>
    <name evidence="2" type="ORF">CVIRNUC_001136</name>
</gene>
<keyword evidence="3" id="KW-1185">Reference proteome</keyword>